<dbReference type="InterPro" id="IPR036249">
    <property type="entry name" value="Thioredoxin-like_sf"/>
</dbReference>
<dbReference type="InterPro" id="IPR013766">
    <property type="entry name" value="Thioredoxin_domain"/>
</dbReference>
<feature type="domain" description="Thioredoxin" evidence="6">
    <location>
        <begin position="354"/>
        <end position="498"/>
    </location>
</feature>
<dbReference type="Pfam" id="PF08534">
    <property type="entry name" value="Redoxin"/>
    <property type="match status" value="1"/>
</dbReference>
<dbReference type="CDD" id="cd02966">
    <property type="entry name" value="TlpA_like_family"/>
    <property type="match status" value="1"/>
</dbReference>
<accession>A0A4R0MRU8</accession>
<proteinExistence type="predicted"/>
<feature type="signal peptide" evidence="5">
    <location>
        <begin position="1"/>
        <end position="29"/>
    </location>
</feature>
<dbReference type="GO" id="GO:0016491">
    <property type="term" value="F:oxidoreductase activity"/>
    <property type="evidence" value="ECO:0007669"/>
    <property type="project" value="InterPro"/>
</dbReference>
<keyword evidence="8" id="KW-1185">Reference proteome</keyword>
<evidence type="ECO:0000313" key="8">
    <source>
        <dbReference type="Proteomes" id="UP000292884"/>
    </source>
</evidence>
<evidence type="ECO:0000256" key="1">
    <source>
        <dbReference type="ARBA" id="ARBA00004196"/>
    </source>
</evidence>
<organism evidence="7 8">
    <name type="scientific">Pedobacter frigiditerrae</name>
    <dbReference type="NCBI Taxonomy" id="2530452"/>
    <lineage>
        <taxon>Bacteria</taxon>
        <taxon>Pseudomonadati</taxon>
        <taxon>Bacteroidota</taxon>
        <taxon>Sphingobacteriia</taxon>
        <taxon>Sphingobacteriales</taxon>
        <taxon>Sphingobacteriaceae</taxon>
        <taxon>Pedobacter</taxon>
    </lineage>
</organism>
<protein>
    <submittedName>
        <fullName evidence="7">AhpC/TSA family protein</fullName>
    </submittedName>
</protein>
<name>A0A4R0MRU8_9SPHI</name>
<dbReference type="EMBL" id="SJSK01000004">
    <property type="protein sequence ID" value="TCC89337.1"/>
    <property type="molecule type" value="Genomic_DNA"/>
</dbReference>
<comment type="caution">
    <text evidence="7">The sequence shown here is derived from an EMBL/GenBank/DDBJ whole genome shotgun (WGS) entry which is preliminary data.</text>
</comment>
<evidence type="ECO:0000256" key="5">
    <source>
        <dbReference type="SAM" id="SignalP"/>
    </source>
</evidence>
<evidence type="ECO:0000259" key="6">
    <source>
        <dbReference type="PROSITE" id="PS51352"/>
    </source>
</evidence>
<dbReference type="SUPFAM" id="SSF52833">
    <property type="entry name" value="Thioredoxin-like"/>
    <property type="match status" value="1"/>
</dbReference>
<dbReference type="Gene3D" id="3.40.30.10">
    <property type="entry name" value="Glutaredoxin"/>
    <property type="match status" value="1"/>
</dbReference>
<gene>
    <name evidence="7" type="ORF">EZ428_16715</name>
</gene>
<dbReference type="PROSITE" id="PS51352">
    <property type="entry name" value="THIOREDOXIN_2"/>
    <property type="match status" value="1"/>
</dbReference>
<keyword evidence="4" id="KW-0676">Redox-active center</keyword>
<dbReference type="AlphaFoldDB" id="A0A4R0MRU8"/>
<evidence type="ECO:0000256" key="4">
    <source>
        <dbReference type="ARBA" id="ARBA00023284"/>
    </source>
</evidence>
<feature type="chain" id="PRO_5020554253" evidence="5">
    <location>
        <begin position="30"/>
        <end position="499"/>
    </location>
</feature>
<dbReference type="GO" id="GO:0017004">
    <property type="term" value="P:cytochrome complex assembly"/>
    <property type="evidence" value="ECO:0007669"/>
    <property type="project" value="UniProtKB-KW"/>
</dbReference>
<dbReference type="Proteomes" id="UP000292884">
    <property type="component" value="Unassembled WGS sequence"/>
</dbReference>
<comment type="subcellular location">
    <subcellularLocation>
        <location evidence="1">Cell envelope</location>
    </subcellularLocation>
</comment>
<dbReference type="InterPro" id="IPR050553">
    <property type="entry name" value="Thioredoxin_ResA/DsbE_sf"/>
</dbReference>
<evidence type="ECO:0000313" key="7">
    <source>
        <dbReference type="EMBL" id="TCC89337.1"/>
    </source>
</evidence>
<keyword evidence="5" id="KW-0732">Signal</keyword>
<dbReference type="InterPro" id="IPR013740">
    <property type="entry name" value="Redoxin"/>
</dbReference>
<dbReference type="GO" id="GO:0030313">
    <property type="term" value="C:cell envelope"/>
    <property type="evidence" value="ECO:0007669"/>
    <property type="project" value="UniProtKB-SubCell"/>
</dbReference>
<evidence type="ECO:0000256" key="2">
    <source>
        <dbReference type="ARBA" id="ARBA00022748"/>
    </source>
</evidence>
<keyword evidence="2" id="KW-0201">Cytochrome c-type biogenesis</keyword>
<dbReference type="PANTHER" id="PTHR42852">
    <property type="entry name" value="THIOL:DISULFIDE INTERCHANGE PROTEIN DSBE"/>
    <property type="match status" value="1"/>
</dbReference>
<dbReference type="PANTHER" id="PTHR42852:SF6">
    <property type="entry name" value="THIOL:DISULFIDE INTERCHANGE PROTEIN DSBE"/>
    <property type="match status" value="1"/>
</dbReference>
<dbReference type="RefSeq" id="WP_131554324.1">
    <property type="nucleotide sequence ID" value="NZ_SJSK01000004.1"/>
</dbReference>
<evidence type="ECO:0000256" key="3">
    <source>
        <dbReference type="ARBA" id="ARBA00023157"/>
    </source>
</evidence>
<keyword evidence="3" id="KW-1015">Disulfide bond</keyword>
<reference evidence="7 8" key="1">
    <citation type="submission" date="2019-02" db="EMBL/GenBank/DDBJ databases">
        <title>Pedobacter sp. RP-1-13 sp. nov., isolated from Arctic soil.</title>
        <authorList>
            <person name="Dahal R.H."/>
        </authorList>
    </citation>
    <scope>NUCLEOTIDE SEQUENCE [LARGE SCALE GENOMIC DNA]</scope>
    <source>
        <strain evidence="7 8">RP-1-13</strain>
    </source>
</reference>
<sequence>MATLVGCIAKTIKTTLVALAAFCSMTCYAQQLTGKLVNLNGNKFTVISSDDGVSFVKDTITTINGKFTLNLKIKKTQYITLDFDDFSWSNIFISPKQILEINADCSNWEAFTNTQKYKGTAAAYNNHSAWLQKTMAAKKQQIDMKTYHLKKDDFVKSVDHYYKVTDSLTKIYQQKLTLSERNSALWKNYLVIDSIENAYTRLSFFRSYADAVIKGYGAKSAFAQQYIEPNLTITEDANYITAPAYRNFWISYLPFKYDVTAFKADTSKTFTHERYKYFAEIPKITASQLNSSLTKIISFYYLQHLADEYKKATAEQLLILDQFSSFIYAKIDDQVVSSPYLKRVNEAKNYRLQSLPGEPSFDFTLVDTAGKQYTLTDFKGKLVYIDVWASWCGPCIAEMPSLKALRAQYQKNDNVIFISVSIDDNYKKWVEKGLTVHKPEGLQLWAKNGFDSSFAKDYKITTIPQFMLIDGQGLIVDLNAPRPSDIKKISLLINETLTK</sequence>
<dbReference type="OrthoDB" id="1095575at2"/>